<dbReference type="FunFam" id="3.90.260.10:FF:000001">
    <property type="entry name" value="Protein-glutamine gamma-glutamyltransferase 2"/>
    <property type="match status" value="1"/>
</dbReference>
<keyword evidence="9" id="KW-0417">Keratinization</keyword>
<keyword evidence="10" id="KW-0449">Lipoprotein</keyword>
<evidence type="ECO:0000313" key="23">
    <source>
        <dbReference type="EMBL" id="RXN10001.1"/>
    </source>
</evidence>
<dbReference type="STRING" id="84645.A0A498LPK3"/>
<dbReference type="GO" id="GO:0003810">
    <property type="term" value="F:protein-glutamine gamma-glutamyltransferase activity"/>
    <property type="evidence" value="ECO:0007669"/>
    <property type="project" value="UniProtKB-EC"/>
</dbReference>
<dbReference type="GO" id="GO:0016020">
    <property type="term" value="C:membrane"/>
    <property type="evidence" value="ECO:0007669"/>
    <property type="project" value="UniProtKB-SubCell"/>
</dbReference>
<evidence type="ECO:0000256" key="20">
    <source>
        <dbReference type="PIRSR" id="PIRSR000459-2"/>
    </source>
</evidence>
<dbReference type="InterPro" id="IPR038765">
    <property type="entry name" value="Papain-like_cys_pep_sf"/>
</dbReference>
<feature type="binding site" evidence="20">
    <location>
        <position position="563"/>
    </location>
    <ligand>
        <name>Ca(2+)</name>
        <dbReference type="ChEBI" id="CHEBI:29108"/>
    </ligand>
</feature>
<evidence type="ECO:0000313" key="22">
    <source>
        <dbReference type="EMBL" id="RXN08259.1"/>
    </source>
</evidence>
<evidence type="ECO:0000256" key="2">
    <source>
        <dbReference type="ARBA" id="ARBA00005968"/>
    </source>
</evidence>
<evidence type="ECO:0000256" key="14">
    <source>
        <dbReference type="ARBA" id="ARBA00040559"/>
    </source>
</evidence>
<gene>
    <name evidence="22" type="ORF">ROHU_011592</name>
    <name evidence="23" type="ORF">ROHU_031094</name>
</gene>
<keyword evidence="7" id="KW-0472">Membrane</keyword>
<name>A0A498LPK3_LABRO</name>
<dbReference type="Pfam" id="PF01841">
    <property type="entry name" value="Transglut_core"/>
    <property type="match status" value="1"/>
</dbReference>
<dbReference type="Pfam" id="PF00927">
    <property type="entry name" value="Transglut_C"/>
    <property type="match status" value="2"/>
</dbReference>
<keyword evidence="6 20" id="KW-0106">Calcium</keyword>
<dbReference type="FunFam" id="2.60.40.10:FF:001143">
    <property type="entry name" value="Protein-glutamine gamma-glutamyltransferase K"/>
    <property type="match status" value="1"/>
</dbReference>
<feature type="binding site" evidence="20">
    <location>
        <position position="610"/>
    </location>
    <ligand>
        <name>Ca(2+)</name>
        <dbReference type="ChEBI" id="CHEBI:29108"/>
    </ligand>
</feature>
<dbReference type="InterPro" id="IPR014756">
    <property type="entry name" value="Ig_E-set"/>
</dbReference>
<evidence type="ECO:0000256" key="9">
    <source>
        <dbReference type="ARBA" id="ARBA00023249"/>
    </source>
</evidence>
<sequence>MSFIQYGLNNNFCQIGRFPPVKLDNFWRGCRYMPVYSDPCVKPVIKPCVDPCGKPVINPCVDPCGKPVINPCVDPCGKPVINPCVRPVVNPCVDPCVKPVINPCVDPCAKPVVNPCVIPFVNPCTNPCNNPCAIPCNYVLPRCDYDCKEVVLKDCSLDCQVVRTCEDLVLQVRCVDLIKSWNCQNRQEHHTNGFRSDHLIVRRGQGFQMWIELSRPFNPKCDKLHLELRLGNIPSVCKGTLVIVPLVDEFKKNGWEAKIVERVQNRIKLCVYSLPTACIGRYSLTIVTCGPKGRATSFCNPCNDIYMLFNPWCKDDSVYLDDEAQRVEYVLNDVGKIYYGTKHQIASRTWHFGQFDEGVLDACFYVLAKSGAPSTGWGNPVNVARVISAMINANDDCGVLVGNWSNCYGDGTAPTSWCGSSAILKQYQKCGVPVKYGQSSAFAGVTNTLLRCFGIPARPVTNFCSAHDTDVSMTVDIYLDENCDLIDSLNRDSIWNFHVWNEAWMARPDLPCGFGGWQVVDSTPQETSQGIFRCGPTSVAAIRSGQVFLKYDTPFVFAEVNSDVVFWQRTACGTFCVVHVDRNAIGHCISTKAVGSDKRVDITHNYKHPEGSEEERRALETALRHGSKKCVYPLPCAEDVVCDITLKGDGLCCMGKDAVLCIALKNKCSSARSVTLHSQVSATYYTGVHKALVKKDQTCFELNASETKVLEWALRYEEYKTHLVDHSTMIVTVAGQVTQTKQIVAKHFNFRLCTPDLVISPGCDCVVGKEVPIKISFQNPLPCVLKNAIFRVEGLGLKQCRSINYGEIASLATVNLTEKFIPKCPGPYKLLASLDCPQLTQVHGCTDVVVKEK</sequence>
<evidence type="ECO:0000259" key="21">
    <source>
        <dbReference type="SMART" id="SM00460"/>
    </source>
</evidence>
<dbReference type="InterPro" id="IPR002931">
    <property type="entry name" value="Transglutaminase-like"/>
</dbReference>
<dbReference type="InterPro" id="IPR023608">
    <property type="entry name" value="Transglutaminase_animal"/>
</dbReference>
<comment type="caution">
    <text evidence="23">The sequence shown here is derived from an EMBL/GenBank/DDBJ whole genome shotgun (WGS) entry which is preliminary data.</text>
</comment>
<dbReference type="GO" id="GO:0046872">
    <property type="term" value="F:metal ion binding"/>
    <property type="evidence" value="ECO:0007669"/>
    <property type="project" value="UniProtKB-KW"/>
</dbReference>
<proteinExistence type="inferred from homology"/>
<evidence type="ECO:0000256" key="3">
    <source>
        <dbReference type="ARBA" id="ARBA00022553"/>
    </source>
</evidence>
<dbReference type="SUPFAM" id="SSF81296">
    <property type="entry name" value="E set domains"/>
    <property type="match status" value="1"/>
</dbReference>
<comment type="subcellular location">
    <subcellularLocation>
        <location evidence="1">Membrane</location>
        <topology evidence="1">Lipid-anchor</topology>
    </subcellularLocation>
</comment>
<comment type="similarity">
    <text evidence="2">Belongs to the transglutaminase superfamily. Transglutaminase family.</text>
</comment>
<feature type="binding site" evidence="20">
    <location>
        <position position="615"/>
    </location>
    <ligand>
        <name>Ca(2+)</name>
        <dbReference type="ChEBI" id="CHEBI:29108"/>
    </ligand>
</feature>
<dbReference type="InterPro" id="IPR036238">
    <property type="entry name" value="Transglutaminase_C_sf"/>
</dbReference>
<dbReference type="InterPro" id="IPR013783">
    <property type="entry name" value="Ig-like_fold"/>
</dbReference>
<comment type="function">
    <text evidence="18">Catalyzes the cross-linking of proteins and the conjugation of polyamines to proteins. Responsible for cross-linking epidermal proteins during formation of the stratum corneum. Involved in cell proliferation.</text>
</comment>
<reference evidence="23 24" key="1">
    <citation type="submission" date="2018-03" db="EMBL/GenBank/DDBJ databases">
        <title>Draft genome sequence of Rohu Carp (Labeo rohita).</title>
        <authorList>
            <person name="Das P."/>
            <person name="Kushwaha B."/>
            <person name="Joshi C.G."/>
            <person name="Kumar D."/>
            <person name="Nagpure N.S."/>
            <person name="Sahoo L."/>
            <person name="Das S.P."/>
            <person name="Bit A."/>
            <person name="Patnaik S."/>
            <person name="Meher P.K."/>
            <person name="Jayasankar P."/>
            <person name="Koringa P.G."/>
            <person name="Patel N.V."/>
            <person name="Hinsu A.T."/>
            <person name="Kumar R."/>
            <person name="Pandey M."/>
            <person name="Agarwal S."/>
            <person name="Srivastava S."/>
            <person name="Singh M."/>
            <person name="Iquebal M.A."/>
            <person name="Jaiswal S."/>
            <person name="Angadi U.B."/>
            <person name="Kumar N."/>
            <person name="Raza M."/>
            <person name="Shah T.M."/>
            <person name="Rai A."/>
            <person name="Jena J.K."/>
        </authorList>
    </citation>
    <scope>NUCLEOTIDE SEQUENCE [LARGE SCALE GENOMIC DNA]</scope>
    <source>
        <strain evidence="23">DASCIFA01</strain>
        <tissue evidence="23">Testis</tissue>
    </source>
</reference>
<dbReference type="InterPro" id="IPR001102">
    <property type="entry name" value="Transglutaminase_N"/>
</dbReference>
<evidence type="ECO:0000256" key="4">
    <source>
        <dbReference type="ARBA" id="ARBA00022679"/>
    </source>
</evidence>
<keyword evidence="11" id="KW-0012">Acyltransferase</keyword>
<feature type="binding site" evidence="20">
    <location>
        <position position="561"/>
    </location>
    <ligand>
        <name>Ca(2+)</name>
        <dbReference type="ChEBI" id="CHEBI:29108"/>
    </ligand>
</feature>
<dbReference type="GO" id="GO:0007399">
    <property type="term" value="P:nervous system development"/>
    <property type="evidence" value="ECO:0007669"/>
    <property type="project" value="UniProtKB-ARBA"/>
</dbReference>
<organism evidence="23 24">
    <name type="scientific">Labeo rohita</name>
    <name type="common">Indian major carp</name>
    <name type="synonym">Cyprinus rohita</name>
    <dbReference type="NCBI Taxonomy" id="84645"/>
    <lineage>
        <taxon>Eukaryota</taxon>
        <taxon>Metazoa</taxon>
        <taxon>Chordata</taxon>
        <taxon>Craniata</taxon>
        <taxon>Vertebrata</taxon>
        <taxon>Euteleostomi</taxon>
        <taxon>Actinopterygii</taxon>
        <taxon>Neopterygii</taxon>
        <taxon>Teleostei</taxon>
        <taxon>Ostariophysi</taxon>
        <taxon>Cypriniformes</taxon>
        <taxon>Cyprinidae</taxon>
        <taxon>Labeoninae</taxon>
        <taxon>Labeonini</taxon>
        <taxon>Labeo</taxon>
    </lineage>
</organism>
<dbReference type="GO" id="GO:0031424">
    <property type="term" value="P:keratinization"/>
    <property type="evidence" value="ECO:0007669"/>
    <property type="project" value="UniProtKB-KW"/>
</dbReference>
<dbReference type="PANTHER" id="PTHR11590:SF49">
    <property type="entry name" value="PROTEIN-GLUTAMINE GAMMA-GLUTAMYLTRANSFERASE K"/>
    <property type="match status" value="1"/>
</dbReference>
<dbReference type="InterPro" id="IPR008958">
    <property type="entry name" value="Transglutaminase_C"/>
</dbReference>
<dbReference type="EC" id="2.3.2.13" evidence="12"/>
<evidence type="ECO:0000256" key="5">
    <source>
        <dbReference type="ARBA" id="ARBA00022723"/>
    </source>
</evidence>
<evidence type="ECO:0000256" key="8">
    <source>
        <dbReference type="ARBA" id="ARBA00023139"/>
    </source>
</evidence>
<evidence type="ECO:0000256" key="19">
    <source>
        <dbReference type="ARBA" id="ARBA00051843"/>
    </source>
</evidence>
<evidence type="ECO:0000256" key="7">
    <source>
        <dbReference type="ARBA" id="ARBA00023136"/>
    </source>
</evidence>
<keyword evidence="8" id="KW-0564">Palmitate</keyword>
<dbReference type="Proteomes" id="UP000290572">
    <property type="component" value="Unassembled WGS sequence"/>
</dbReference>
<dbReference type="Pfam" id="PF00868">
    <property type="entry name" value="Transglut_N"/>
    <property type="match status" value="1"/>
</dbReference>
<evidence type="ECO:0000256" key="12">
    <source>
        <dbReference type="ARBA" id="ARBA00024222"/>
    </source>
</evidence>
<protein>
    <recommendedName>
        <fullName evidence="14">Protein-glutamine gamma-glutamyltransferase K</fullName>
        <ecNumber evidence="12">2.3.2.13</ecNumber>
    </recommendedName>
    <alternativeName>
        <fullName evidence="17">Epidermal TGase</fullName>
    </alternativeName>
    <alternativeName>
        <fullName evidence="16">Transglutaminase K</fullName>
    </alternativeName>
    <alternativeName>
        <fullName evidence="15">Transglutaminase-1</fullName>
    </alternativeName>
</protein>
<comment type="catalytic activity">
    <reaction evidence="19">
        <text>L-glutaminyl-[protein] + L-lysyl-[protein] = [protein]-L-lysyl-N(6)-5-L-glutamyl-[protein] + NH4(+)</text>
        <dbReference type="Rhea" id="RHEA:54816"/>
        <dbReference type="Rhea" id="RHEA-COMP:9752"/>
        <dbReference type="Rhea" id="RHEA-COMP:10207"/>
        <dbReference type="Rhea" id="RHEA-COMP:14005"/>
        <dbReference type="ChEBI" id="CHEBI:28938"/>
        <dbReference type="ChEBI" id="CHEBI:29969"/>
        <dbReference type="ChEBI" id="CHEBI:30011"/>
        <dbReference type="ChEBI" id="CHEBI:138370"/>
        <dbReference type="EC" id="2.3.2.13"/>
    </reaction>
</comment>
<dbReference type="SMART" id="SM00460">
    <property type="entry name" value="TGc"/>
    <property type="match status" value="1"/>
</dbReference>
<evidence type="ECO:0000256" key="10">
    <source>
        <dbReference type="ARBA" id="ARBA00023288"/>
    </source>
</evidence>
<keyword evidence="24" id="KW-1185">Reference proteome</keyword>
<accession>A0A498LPK3</accession>
<dbReference type="SUPFAM" id="SSF54001">
    <property type="entry name" value="Cysteine proteinases"/>
    <property type="match status" value="1"/>
</dbReference>
<dbReference type="PIRSF" id="PIRSF000459">
    <property type="entry name" value="TGM_EBP42"/>
    <property type="match status" value="1"/>
</dbReference>
<dbReference type="Gene3D" id="3.90.260.10">
    <property type="entry name" value="Transglutaminase-like"/>
    <property type="match status" value="1"/>
</dbReference>
<evidence type="ECO:0000256" key="13">
    <source>
        <dbReference type="ARBA" id="ARBA00038573"/>
    </source>
</evidence>
<comment type="subunit">
    <text evidence="13">Interacts with PLAAT4.</text>
</comment>
<evidence type="ECO:0000256" key="16">
    <source>
        <dbReference type="ARBA" id="ARBA00041726"/>
    </source>
</evidence>
<dbReference type="SUPFAM" id="SSF49309">
    <property type="entry name" value="Transglutaminase, two C-terminal domains"/>
    <property type="match status" value="2"/>
</dbReference>
<evidence type="ECO:0000256" key="15">
    <source>
        <dbReference type="ARBA" id="ARBA00041651"/>
    </source>
</evidence>
<keyword evidence="4 23" id="KW-0808">Transferase</keyword>
<evidence type="ECO:0000256" key="6">
    <source>
        <dbReference type="ARBA" id="ARBA00022837"/>
    </source>
</evidence>
<dbReference type="InterPro" id="IPR050779">
    <property type="entry name" value="Transglutaminase"/>
</dbReference>
<evidence type="ECO:0000313" key="24">
    <source>
        <dbReference type="Proteomes" id="UP000290572"/>
    </source>
</evidence>
<dbReference type="Gene3D" id="2.60.40.10">
    <property type="entry name" value="Immunoglobulins"/>
    <property type="match status" value="3"/>
</dbReference>
<evidence type="ECO:0000256" key="17">
    <source>
        <dbReference type="ARBA" id="ARBA00043229"/>
    </source>
</evidence>
<dbReference type="EMBL" id="QBIY01013325">
    <property type="protein sequence ID" value="RXN08259.1"/>
    <property type="molecule type" value="Genomic_DNA"/>
</dbReference>
<dbReference type="AlphaFoldDB" id="A0A498LPK3"/>
<evidence type="ECO:0000256" key="11">
    <source>
        <dbReference type="ARBA" id="ARBA00023315"/>
    </source>
</evidence>
<evidence type="ECO:0000256" key="18">
    <source>
        <dbReference type="ARBA" id="ARBA00045815"/>
    </source>
</evidence>
<dbReference type="OrthoDB" id="437511at2759"/>
<dbReference type="FunFam" id="2.60.40.10:FF:000171">
    <property type="entry name" value="protein-glutamine gamma-glutamyltransferase 6"/>
    <property type="match status" value="1"/>
</dbReference>
<keyword evidence="5 20" id="KW-0479">Metal-binding</keyword>
<keyword evidence="3" id="KW-0597">Phosphoprotein</keyword>
<dbReference type="FunFam" id="2.60.40.10:FF:000090">
    <property type="entry name" value="Protein-glutamine gamma-glutamyltransferase 2"/>
    <property type="match status" value="1"/>
</dbReference>
<dbReference type="InterPro" id="IPR036985">
    <property type="entry name" value="Transglutaminase-like_sf"/>
</dbReference>
<dbReference type="PANTHER" id="PTHR11590">
    <property type="entry name" value="PROTEIN-GLUTAMINE GAMMA-GLUTAMYLTRANSFERASE"/>
    <property type="match status" value="1"/>
</dbReference>
<dbReference type="EMBL" id="QBIY01013221">
    <property type="protein sequence ID" value="RXN10001.1"/>
    <property type="molecule type" value="Genomic_DNA"/>
</dbReference>
<evidence type="ECO:0000256" key="1">
    <source>
        <dbReference type="ARBA" id="ARBA00004635"/>
    </source>
</evidence>
<comment type="cofactor">
    <cofactor evidence="20">
        <name>Ca(2+)</name>
        <dbReference type="ChEBI" id="CHEBI:29108"/>
    </cofactor>
    <text evidence="20">Binds 1 Ca(2+) ion per subunit.</text>
</comment>
<feature type="domain" description="Transglutaminase-like" evidence="21">
    <location>
        <begin position="431"/>
        <end position="524"/>
    </location>
</feature>